<gene>
    <name evidence="2" type="ORF">RHIMIDRAFT_84801</name>
</gene>
<reference evidence="2 3" key="1">
    <citation type="journal article" date="2016" name="Proc. Natl. Acad. Sci. U.S.A.">
        <title>Lipid metabolic changes in an early divergent fungus govern the establishment of a mutualistic symbiosis with endobacteria.</title>
        <authorList>
            <person name="Lastovetsky O.A."/>
            <person name="Gaspar M.L."/>
            <person name="Mondo S.J."/>
            <person name="LaButti K.M."/>
            <person name="Sandor L."/>
            <person name="Grigoriev I.V."/>
            <person name="Henry S.A."/>
            <person name="Pawlowska T.E."/>
        </authorList>
    </citation>
    <scope>NUCLEOTIDE SEQUENCE [LARGE SCALE GENOMIC DNA]</scope>
    <source>
        <strain evidence="2 3">ATCC 52813</strain>
    </source>
</reference>
<dbReference type="EMBL" id="KZ303844">
    <property type="protein sequence ID" value="PHZ15143.1"/>
    <property type="molecule type" value="Genomic_DNA"/>
</dbReference>
<keyword evidence="3" id="KW-1185">Reference proteome</keyword>
<evidence type="ECO:0000256" key="1">
    <source>
        <dbReference type="SAM" id="Phobius"/>
    </source>
</evidence>
<protein>
    <submittedName>
        <fullName evidence="2">Uncharacterized protein</fullName>
    </submittedName>
</protein>
<name>A0A2G4T2A2_RHIZD</name>
<dbReference type="Proteomes" id="UP000242254">
    <property type="component" value="Unassembled WGS sequence"/>
</dbReference>
<accession>A0A2G4T2A2</accession>
<evidence type="ECO:0000313" key="2">
    <source>
        <dbReference type="EMBL" id="PHZ15143.1"/>
    </source>
</evidence>
<keyword evidence="1" id="KW-1133">Transmembrane helix</keyword>
<proteinExistence type="predicted"/>
<keyword evidence="1" id="KW-0472">Membrane</keyword>
<sequence length="62" mass="7115">MPVKLSFNISLRMNELQLSAAFIIKQIIKPLTVSYVIWRVATFTYLFFPGTLSFFVSNLKAV</sequence>
<dbReference type="GeneID" id="35446768"/>
<evidence type="ECO:0000313" key="3">
    <source>
        <dbReference type="Proteomes" id="UP000242254"/>
    </source>
</evidence>
<feature type="transmembrane region" description="Helical" evidence="1">
    <location>
        <begin position="36"/>
        <end position="56"/>
    </location>
</feature>
<dbReference type="AlphaFoldDB" id="A0A2G4T2A2"/>
<dbReference type="RefSeq" id="XP_023468851.1">
    <property type="nucleotide sequence ID" value="XM_023615780.1"/>
</dbReference>
<keyword evidence="1" id="KW-0812">Transmembrane</keyword>
<organism evidence="2 3">
    <name type="scientific">Rhizopus microsporus ATCC 52813</name>
    <dbReference type="NCBI Taxonomy" id="1340429"/>
    <lineage>
        <taxon>Eukaryota</taxon>
        <taxon>Fungi</taxon>
        <taxon>Fungi incertae sedis</taxon>
        <taxon>Mucoromycota</taxon>
        <taxon>Mucoromycotina</taxon>
        <taxon>Mucoromycetes</taxon>
        <taxon>Mucorales</taxon>
        <taxon>Mucorineae</taxon>
        <taxon>Rhizopodaceae</taxon>
        <taxon>Rhizopus</taxon>
    </lineage>
</organism>